<evidence type="ECO:0000256" key="7">
    <source>
        <dbReference type="ARBA" id="ARBA00023128"/>
    </source>
</evidence>
<comment type="subcellular location">
    <subcellularLocation>
        <location evidence="1">Mitochondrion inner membrane</location>
        <topology evidence="1">Peripheral membrane protein</topology>
        <orientation evidence="1">Matrix side</orientation>
    </subcellularLocation>
</comment>
<keyword evidence="8" id="KW-0472">Membrane</keyword>
<dbReference type="OrthoDB" id="286811at2759"/>
<dbReference type="AlphaFoldDB" id="A0A1E3NGF0"/>
<organism evidence="9 10">
    <name type="scientific">Pichia membranifaciens NRRL Y-2026</name>
    <dbReference type="NCBI Taxonomy" id="763406"/>
    <lineage>
        <taxon>Eukaryota</taxon>
        <taxon>Fungi</taxon>
        <taxon>Dikarya</taxon>
        <taxon>Ascomycota</taxon>
        <taxon>Saccharomycotina</taxon>
        <taxon>Pichiomycetes</taxon>
        <taxon>Pichiales</taxon>
        <taxon>Pichiaceae</taxon>
        <taxon>Pichia</taxon>
    </lineage>
</organism>
<proteinExistence type="inferred from homology"/>
<evidence type="ECO:0000256" key="6">
    <source>
        <dbReference type="ARBA" id="ARBA00022982"/>
    </source>
</evidence>
<dbReference type="GeneID" id="30176773"/>
<dbReference type="EMBL" id="KV454007">
    <property type="protein sequence ID" value="ODQ44423.1"/>
    <property type="molecule type" value="Genomic_DNA"/>
</dbReference>
<name>A0A1E3NGF0_9ASCO</name>
<reference evidence="9 10" key="1">
    <citation type="journal article" date="2016" name="Proc. Natl. Acad. Sci. U.S.A.">
        <title>Comparative genomics of biotechnologically important yeasts.</title>
        <authorList>
            <person name="Riley R."/>
            <person name="Haridas S."/>
            <person name="Wolfe K.H."/>
            <person name="Lopes M.R."/>
            <person name="Hittinger C.T."/>
            <person name="Goeker M."/>
            <person name="Salamov A.A."/>
            <person name="Wisecaver J.H."/>
            <person name="Long T.M."/>
            <person name="Calvey C.H."/>
            <person name="Aerts A.L."/>
            <person name="Barry K.W."/>
            <person name="Choi C."/>
            <person name="Clum A."/>
            <person name="Coughlan A.Y."/>
            <person name="Deshpande S."/>
            <person name="Douglass A.P."/>
            <person name="Hanson S.J."/>
            <person name="Klenk H.-P."/>
            <person name="LaButti K.M."/>
            <person name="Lapidus A."/>
            <person name="Lindquist E.A."/>
            <person name="Lipzen A.M."/>
            <person name="Meier-Kolthoff J.P."/>
            <person name="Ohm R.A."/>
            <person name="Otillar R.P."/>
            <person name="Pangilinan J.L."/>
            <person name="Peng Y."/>
            <person name="Rokas A."/>
            <person name="Rosa C.A."/>
            <person name="Scheuner C."/>
            <person name="Sibirny A.A."/>
            <person name="Slot J.C."/>
            <person name="Stielow J.B."/>
            <person name="Sun H."/>
            <person name="Kurtzman C.P."/>
            <person name="Blackwell M."/>
            <person name="Grigoriev I.V."/>
            <person name="Jeffries T.W."/>
        </authorList>
    </citation>
    <scope>NUCLEOTIDE SEQUENCE [LARGE SCALE GENOMIC DNA]</scope>
    <source>
        <strain evidence="9 10">NRRL Y-2026</strain>
    </source>
</reference>
<keyword evidence="6" id="KW-0249">Electron transport</keyword>
<keyword evidence="4" id="KW-0679">Respiratory chain</keyword>
<keyword evidence="7" id="KW-0496">Mitochondrion</keyword>
<dbReference type="Proteomes" id="UP000094455">
    <property type="component" value="Unassembled WGS sequence"/>
</dbReference>
<evidence type="ECO:0000256" key="8">
    <source>
        <dbReference type="ARBA" id="ARBA00023136"/>
    </source>
</evidence>
<keyword evidence="3" id="KW-0813">Transport</keyword>
<dbReference type="PANTHER" id="PTHR12653">
    <property type="entry name" value="NADH-UBIQUINONE OXIDOREDUCTASE 13 KD-B SUBUNIT"/>
    <property type="match status" value="1"/>
</dbReference>
<dbReference type="InterPro" id="IPR006806">
    <property type="entry name" value="NDUFA5"/>
</dbReference>
<dbReference type="STRING" id="763406.A0A1E3NGF0"/>
<evidence type="ECO:0000313" key="9">
    <source>
        <dbReference type="EMBL" id="ODQ44423.1"/>
    </source>
</evidence>
<keyword evidence="5" id="KW-0999">Mitochondrion inner membrane</keyword>
<protein>
    <recommendedName>
        <fullName evidence="11">NADH dehydrogenase [ubiquinone] 1 alpha subcomplex subunit 5</fullName>
    </recommendedName>
</protein>
<dbReference type="GO" id="GO:0005743">
    <property type="term" value="C:mitochondrial inner membrane"/>
    <property type="evidence" value="ECO:0007669"/>
    <property type="project" value="UniProtKB-SubCell"/>
</dbReference>
<dbReference type="PANTHER" id="PTHR12653:SF0">
    <property type="entry name" value="NADH DEHYDROGENASE [UBIQUINONE] 1 ALPHA SUBCOMPLEX SUBUNIT 5"/>
    <property type="match status" value="1"/>
</dbReference>
<sequence length="143" mass="15806">MRFTALLRQASAAAGTAGKSPVLIRSASGNPTGITGILQHPNPRPALISLYKATLAELSEKFPADSIYRQSVENLTKSRLAIVESNEVVEKIENQIGCGLIEEVVIQANEELELAKQMAEWKAWEPLQEKPLDDQWSYFGRKV</sequence>
<evidence type="ECO:0000256" key="2">
    <source>
        <dbReference type="ARBA" id="ARBA00010261"/>
    </source>
</evidence>
<evidence type="ECO:0008006" key="11">
    <source>
        <dbReference type="Google" id="ProtNLM"/>
    </source>
</evidence>
<evidence type="ECO:0000256" key="5">
    <source>
        <dbReference type="ARBA" id="ARBA00022792"/>
    </source>
</evidence>
<dbReference type="Pfam" id="PF04716">
    <property type="entry name" value="ETC_C1_NDUFA5"/>
    <property type="match status" value="1"/>
</dbReference>
<evidence type="ECO:0000256" key="3">
    <source>
        <dbReference type="ARBA" id="ARBA00022448"/>
    </source>
</evidence>
<gene>
    <name evidence="9" type="ORF">PICMEDRAFT_13623</name>
</gene>
<keyword evidence="10" id="KW-1185">Reference proteome</keyword>
<dbReference type="GO" id="GO:0022904">
    <property type="term" value="P:respiratory electron transport chain"/>
    <property type="evidence" value="ECO:0007669"/>
    <property type="project" value="InterPro"/>
</dbReference>
<accession>A0A1E3NGF0</accession>
<evidence type="ECO:0000256" key="1">
    <source>
        <dbReference type="ARBA" id="ARBA00004443"/>
    </source>
</evidence>
<comment type="similarity">
    <text evidence="2">Belongs to the complex I NDUFA5 subunit family.</text>
</comment>
<evidence type="ECO:0000313" key="10">
    <source>
        <dbReference type="Proteomes" id="UP000094455"/>
    </source>
</evidence>
<dbReference type="RefSeq" id="XP_019015536.1">
    <property type="nucleotide sequence ID" value="XM_019160086.1"/>
</dbReference>
<evidence type="ECO:0000256" key="4">
    <source>
        <dbReference type="ARBA" id="ARBA00022660"/>
    </source>
</evidence>